<dbReference type="AlphaFoldDB" id="A0A1G8EIF1"/>
<reference evidence="3 4" key="1">
    <citation type="submission" date="2016-10" db="EMBL/GenBank/DDBJ databases">
        <authorList>
            <person name="de Groot N.N."/>
        </authorList>
    </citation>
    <scope>NUCLEOTIDE SEQUENCE [LARGE SCALE GENOMIC DNA]</scope>
    <source>
        <strain evidence="3 4">L 420-91</strain>
    </source>
</reference>
<dbReference type="Proteomes" id="UP000198956">
    <property type="component" value="Unassembled WGS sequence"/>
</dbReference>
<dbReference type="GO" id="GO:0003677">
    <property type="term" value="F:DNA binding"/>
    <property type="evidence" value="ECO:0007669"/>
    <property type="project" value="UniProtKB-KW"/>
</dbReference>
<sequence length="207" mass="24062">MKTVGQRLKWLRQQKKKTQQEVAKDMHFKNANTVSRYENDERRPDPETLARFAVYYETTTDFITGITDDFKVENQGFQPDLKLFSFRLKQGLETKEISEETAAEACGVKPEYIHKLMYNPDKLPGVSTLYKLADLLDVTPDYLGGFVDDPQGRSPHTPKPKELTEFLNNENVMFHGVPLTDEDKQKIENVLIGLFWESKQMNKRKKK</sequence>
<accession>A0A1G8EIF1</accession>
<evidence type="ECO:0000313" key="3">
    <source>
        <dbReference type="EMBL" id="SDH69647.1"/>
    </source>
</evidence>
<dbReference type="PROSITE" id="PS50943">
    <property type="entry name" value="HTH_CROC1"/>
    <property type="match status" value="2"/>
</dbReference>
<dbReference type="InterPro" id="IPR001387">
    <property type="entry name" value="Cro/C1-type_HTH"/>
</dbReference>
<dbReference type="PANTHER" id="PTHR46558">
    <property type="entry name" value="TRACRIPTIONAL REGULATORY PROTEIN-RELATED-RELATED"/>
    <property type="match status" value="1"/>
</dbReference>
<dbReference type="CDD" id="cd00093">
    <property type="entry name" value="HTH_XRE"/>
    <property type="match status" value="2"/>
</dbReference>
<name>A0A1G8EIF1_ANETH</name>
<dbReference type="OrthoDB" id="9812960at2"/>
<feature type="domain" description="HTH cro/C1-type" evidence="2">
    <location>
        <begin position="103"/>
        <end position="143"/>
    </location>
</feature>
<keyword evidence="1" id="KW-0238">DNA-binding</keyword>
<dbReference type="SMART" id="SM00530">
    <property type="entry name" value="HTH_XRE"/>
    <property type="match status" value="2"/>
</dbReference>
<dbReference type="InterPro" id="IPR010982">
    <property type="entry name" value="Lambda_DNA-bd_dom_sf"/>
</dbReference>
<protein>
    <submittedName>
        <fullName evidence="3">Transcriptional regulator, contains XRE-family HTH domain</fullName>
    </submittedName>
</protein>
<evidence type="ECO:0000259" key="2">
    <source>
        <dbReference type="PROSITE" id="PS50943"/>
    </source>
</evidence>
<dbReference type="PANTHER" id="PTHR46558:SF11">
    <property type="entry name" value="HTH-TYPE TRANSCRIPTIONAL REGULATOR XRE"/>
    <property type="match status" value="1"/>
</dbReference>
<dbReference type="SUPFAM" id="SSF47413">
    <property type="entry name" value="lambda repressor-like DNA-binding domains"/>
    <property type="match status" value="2"/>
</dbReference>
<dbReference type="EMBL" id="FNDE01000044">
    <property type="protein sequence ID" value="SDH69647.1"/>
    <property type="molecule type" value="Genomic_DNA"/>
</dbReference>
<dbReference type="Pfam" id="PF01381">
    <property type="entry name" value="HTH_3"/>
    <property type="match status" value="2"/>
</dbReference>
<evidence type="ECO:0000256" key="1">
    <source>
        <dbReference type="ARBA" id="ARBA00023125"/>
    </source>
</evidence>
<dbReference type="Gene3D" id="1.10.260.40">
    <property type="entry name" value="lambda repressor-like DNA-binding domains"/>
    <property type="match status" value="2"/>
</dbReference>
<evidence type="ECO:0000313" key="4">
    <source>
        <dbReference type="Proteomes" id="UP000198956"/>
    </source>
</evidence>
<gene>
    <name evidence="3" type="ORF">SAMN04489735_104431</name>
</gene>
<organism evidence="3 4">
    <name type="scientific">Aneurinibacillus thermoaerophilus</name>
    <dbReference type="NCBI Taxonomy" id="143495"/>
    <lineage>
        <taxon>Bacteria</taxon>
        <taxon>Bacillati</taxon>
        <taxon>Bacillota</taxon>
        <taxon>Bacilli</taxon>
        <taxon>Bacillales</taxon>
        <taxon>Paenibacillaceae</taxon>
        <taxon>Aneurinibacillus group</taxon>
        <taxon>Aneurinibacillus</taxon>
    </lineage>
</organism>
<proteinExistence type="predicted"/>
<feature type="domain" description="HTH cro/C1-type" evidence="2">
    <location>
        <begin position="8"/>
        <end position="63"/>
    </location>
</feature>